<keyword evidence="6" id="KW-1185">Reference proteome</keyword>
<dbReference type="SUPFAM" id="SSF51735">
    <property type="entry name" value="NAD(P)-binding Rossmann-fold domains"/>
    <property type="match status" value="1"/>
</dbReference>
<evidence type="ECO:0000256" key="1">
    <source>
        <dbReference type="ARBA" id="ARBA00006484"/>
    </source>
</evidence>
<reference evidence="5 6" key="1">
    <citation type="submission" date="2019-03" db="EMBL/GenBank/DDBJ databases">
        <title>Genomic Encyclopedia of Type Strains, Phase IV (KMG-IV): sequencing the most valuable type-strain genomes for metagenomic binning, comparative biology and taxonomic classification.</title>
        <authorList>
            <person name="Goeker M."/>
        </authorList>
    </citation>
    <scope>NUCLEOTIDE SEQUENCE [LARGE SCALE GENOMIC DNA]</scope>
    <source>
        <strain evidence="5 6">DSM 25287</strain>
    </source>
</reference>
<dbReference type="PANTHER" id="PTHR42879:SF2">
    <property type="entry name" value="3-OXOACYL-[ACYL-CARRIER-PROTEIN] REDUCTASE FABG"/>
    <property type="match status" value="1"/>
</dbReference>
<evidence type="ECO:0000313" key="6">
    <source>
        <dbReference type="Proteomes" id="UP000295765"/>
    </source>
</evidence>
<dbReference type="InterPro" id="IPR057326">
    <property type="entry name" value="KR_dom"/>
</dbReference>
<evidence type="ECO:0000256" key="3">
    <source>
        <dbReference type="RuleBase" id="RU000363"/>
    </source>
</evidence>
<dbReference type="RefSeq" id="WP_132538343.1">
    <property type="nucleotide sequence ID" value="NZ_SLWY01000002.1"/>
</dbReference>
<dbReference type="PROSITE" id="PS00061">
    <property type="entry name" value="ADH_SHORT"/>
    <property type="match status" value="1"/>
</dbReference>
<accession>A0A4R2LCV1</accession>
<evidence type="ECO:0000313" key="5">
    <source>
        <dbReference type="EMBL" id="TCO83425.1"/>
    </source>
</evidence>
<protein>
    <submittedName>
        <fullName evidence="5">3-oxoacyl-[acyl-carrier-protein] reductase</fullName>
    </submittedName>
</protein>
<keyword evidence="2" id="KW-0560">Oxidoreductase</keyword>
<dbReference type="InterPro" id="IPR036291">
    <property type="entry name" value="NAD(P)-bd_dom_sf"/>
</dbReference>
<dbReference type="EMBL" id="SLWY01000002">
    <property type="protein sequence ID" value="TCO83425.1"/>
    <property type="molecule type" value="Genomic_DNA"/>
</dbReference>
<dbReference type="SMART" id="SM00822">
    <property type="entry name" value="PKS_KR"/>
    <property type="match status" value="1"/>
</dbReference>
<feature type="domain" description="Ketoreductase" evidence="4">
    <location>
        <begin position="3"/>
        <end position="189"/>
    </location>
</feature>
<dbReference type="InterPro" id="IPR002347">
    <property type="entry name" value="SDR_fam"/>
</dbReference>
<dbReference type="GO" id="GO:0018454">
    <property type="term" value="F:acetoacetyl-CoA reductase activity"/>
    <property type="evidence" value="ECO:0007669"/>
    <property type="project" value="InterPro"/>
</dbReference>
<evidence type="ECO:0000256" key="2">
    <source>
        <dbReference type="ARBA" id="ARBA00023002"/>
    </source>
</evidence>
<evidence type="ECO:0000259" key="4">
    <source>
        <dbReference type="SMART" id="SM00822"/>
    </source>
</evidence>
<dbReference type="Pfam" id="PF00106">
    <property type="entry name" value="adh_short"/>
    <property type="match status" value="1"/>
</dbReference>
<organism evidence="5 6">
    <name type="scientific">Plasticicumulans lactativorans</name>
    <dbReference type="NCBI Taxonomy" id="1133106"/>
    <lineage>
        <taxon>Bacteria</taxon>
        <taxon>Pseudomonadati</taxon>
        <taxon>Pseudomonadota</taxon>
        <taxon>Gammaproteobacteria</taxon>
        <taxon>Candidatus Competibacteraceae</taxon>
        <taxon>Plasticicumulans</taxon>
    </lineage>
</organism>
<dbReference type="OrthoDB" id="9804774at2"/>
<dbReference type="GO" id="GO:0005737">
    <property type="term" value="C:cytoplasm"/>
    <property type="evidence" value="ECO:0007669"/>
    <property type="project" value="InterPro"/>
</dbReference>
<dbReference type="InterPro" id="IPR011283">
    <property type="entry name" value="Acetoacetyl-CoA_reductase"/>
</dbReference>
<dbReference type="NCBIfam" id="TIGR01829">
    <property type="entry name" value="AcAcCoA_reduct"/>
    <property type="match status" value="1"/>
</dbReference>
<dbReference type="NCBIfam" id="NF009466">
    <property type="entry name" value="PRK12826.1-2"/>
    <property type="match status" value="1"/>
</dbReference>
<dbReference type="InterPro" id="IPR050259">
    <property type="entry name" value="SDR"/>
</dbReference>
<dbReference type="NCBIfam" id="NF009464">
    <property type="entry name" value="PRK12824.1"/>
    <property type="match status" value="1"/>
</dbReference>
<dbReference type="PRINTS" id="PR00081">
    <property type="entry name" value="GDHRDH"/>
</dbReference>
<dbReference type="InterPro" id="IPR020904">
    <property type="entry name" value="Sc_DH/Rdtase_CS"/>
</dbReference>
<sequence>MGKVAIVTGGTGGLGTAMCLALADQGRTVVAAYYPAEAEKARAWQAERKTEGYDIAVYPVDVTDFASCAALVEQIETELGPVEVLVNNAGITRDAVLKKMDKTAWDAVIATNLSSVFNMTRQVFEKMAARRFGRIVNIASVNGQKGQFGQANYSAAKAGVHGFTMAVAQEGARNGVTVNTVSPGYIGTEMVMAIAEDVRAKIVAQIPVGRLGTPQDVARTVAFLTDDDAGYITGADLYVNGGLYLH</sequence>
<dbReference type="PANTHER" id="PTHR42879">
    <property type="entry name" value="3-OXOACYL-(ACYL-CARRIER-PROTEIN) REDUCTASE"/>
    <property type="match status" value="1"/>
</dbReference>
<dbReference type="FunFam" id="3.40.50.720:FF:000173">
    <property type="entry name" value="3-oxoacyl-[acyl-carrier protein] reductase"/>
    <property type="match status" value="1"/>
</dbReference>
<dbReference type="GO" id="GO:0042619">
    <property type="term" value="P:poly-hydroxybutyrate biosynthetic process"/>
    <property type="evidence" value="ECO:0007669"/>
    <property type="project" value="InterPro"/>
</dbReference>
<dbReference type="PRINTS" id="PR00080">
    <property type="entry name" value="SDRFAMILY"/>
</dbReference>
<name>A0A4R2LCV1_9GAMM</name>
<dbReference type="Gene3D" id="3.40.50.720">
    <property type="entry name" value="NAD(P)-binding Rossmann-like Domain"/>
    <property type="match status" value="1"/>
</dbReference>
<comment type="caution">
    <text evidence="5">The sequence shown here is derived from an EMBL/GenBank/DDBJ whole genome shotgun (WGS) entry which is preliminary data.</text>
</comment>
<dbReference type="Proteomes" id="UP000295765">
    <property type="component" value="Unassembled WGS sequence"/>
</dbReference>
<comment type="similarity">
    <text evidence="1 3">Belongs to the short-chain dehydrogenases/reductases (SDR) family.</text>
</comment>
<dbReference type="GO" id="GO:0032787">
    <property type="term" value="P:monocarboxylic acid metabolic process"/>
    <property type="evidence" value="ECO:0007669"/>
    <property type="project" value="UniProtKB-ARBA"/>
</dbReference>
<dbReference type="AlphaFoldDB" id="A0A4R2LCV1"/>
<proteinExistence type="inferred from homology"/>
<gene>
    <name evidence="5" type="ORF">EV699_102123</name>
</gene>